<evidence type="ECO:0000256" key="5">
    <source>
        <dbReference type="SAM" id="MobiDB-lite"/>
    </source>
</evidence>
<dbReference type="InterPro" id="IPR015631">
    <property type="entry name" value="CD2/SLAM_rcpt"/>
</dbReference>
<organism evidence="8 9">
    <name type="scientific">Acipenser oxyrinchus oxyrinchus</name>
    <dbReference type="NCBI Taxonomy" id="40147"/>
    <lineage>
        <taxon>Eukaryota</taxon>
        <taxon>Metazoa</taxon>
        <taxon>Chordata</taxon>
        <taxon>Craniata</taxon>
        <taxon>Vertebrata</taxon>
        <taxon>Euteleostomi</taxon>
        <taxon>Actinopterygii</taxon>
        <taxon>Chondrostei</taxon>
        <taxon>Acipenseriformes</taxon>
        <taxon>Acipenseridae</taxon>
        <taxon>Acipenser</taxon>
    </lineage>
</organism>
<dbReference type="GO" id="GO:1904891">
    <property type="term" value="P:positive regulation of excitatory synapse assembly"/>
    <property type="evidence" value="ECO:0007669"/>
    <property type="project" value="TreeGrafter"/>
</dbReference>
<keyword evidence="9" id="KW-1185">Reference proteome</keyword>
<dbReference type="AlphaFoldDB" id="A0AAD8CMB0"/>
<gene>
    <name evidence="8" type="ORF">AOXY_G29925</name>
</gene>
<dbReference type="SMART" id="SM00409">
    <property type="entry name" value="IG"/>
    <property type="match status" value="2"/>
</dbReference>
<feature type="transmembrane region" description="Helical" evidence="6">
    <location>
        <begin position="276"/>
        <end position="300"/>
    </location>
</feature>
<accession>A0AAD8CMB0</accession>
<dbReference type="PANTHER" id="PTHR12080:SF93">
    <property type="entry name" value="V-SET AND TRANSMEMBRANE DOMAIN-CONTAINING PROTEIN 5"/>
    <property type="match status" value="1"/>
</dbReference>
<sequence>MLALSVIAGNAFYICESLDAMVSLSSCLISSRCRLTQMCRYSYKHWHYIFIFITIVPVSTGTLEIKVEHATLYGAVGESVLLSVNYSLPKDAQLLDITWKLKQGPGTRKVYDFPNKTLSSPFITNYEMRAEDFRNGSIMLKDLMPSDEGLYVITITTNDGIEKDREIQLYIEAPVTMPSITQSPQSASRGELVSLLCNASRTANMTMRWLESNSSSPENSSSDENVMLLTLTVAPGDCRTYTCVVENNVSRKQLSHTLNGSEELCGSDILPNRSSLWISLGIFIPIALCSIIIIIMWCCYKTKREDRKKGKDEAELQEMNPDLSKRDSRFCSSI</sequence>
<evidence type="ECO:0000256" key="4">
    <source>
        <dbReference type="ARBA" id="ARBA00023180"/>
    </source>
</evidence>
<reference evidence="8" key="1">
    <citation type="submission" date="2022-02" db="EMBL/GenBank/DDBJ databases">
        <title>Atlantic sturgeon de novo genome assembly.</title>
        <authorList>
            <person name="Stock M."/>
            <person name="Klopp C."/>
            <person name="Guiguen Y."/>
            <person name="Cabau C."/>
            <person name="Parinello H."/>
            <person name="Santidrian Yebra-Pimentel E."/>
            <person name="Kuhl H."/>
            <person name="Dirks R.P."/>
            <person name="Guessner J."/>
            <person name="Wuertz S."/>
            <person name="Du K."/>
            <person name="Schartl M."/>
        </authorList>
    </citation>
    <scope>NUCLEOTIDE SEQUENCE</scope>
    <source>
        <strain evidence="8">STURGEONOMICS-FGT-2020</strain>
        <tissue evidence="8">Whole blood</tissue>
    </source>
</reference>
<dbReference type="GO" id="GO:0030425">
    <property type="term" value="C:dendrite"/>
    <property type="evidence" value="ECO:0007669"/>
    <property type="project" value="TreeGrafter"/>
</dbReference>
<evidence type="ECO:0000313" key="8">
    <source>
        <dbReference type="EMBL" id="KAK1153416.1"/>
    </source>
</evidence>
<evidence type="ECO:0000256" key="3">
    <source>
        <dbReference type="ARBA" id="ARBA00023136"/>
    </source>
</evidence>
<dbReference type="PANTHER" id="PTHR12080">
    <property type="entry name" value="SIGNALING LYMPHOCYTIC ACTIVATION MOLECULE"/>
    <property type="match status" value="1"/>
</dbReference>
<evidence type="ECO:0000256" key="2">
    <source>
        <dbReference type="ARBA" id="ARBA00022729"/>
    </source>
</evidence>
<protein>
    <submittedName>
        <fullName evidence="8">Hepatocyte cell adhesion molecule-like</fullName>
    </submittedName>
</protein>
<evidence type="ECO:0000313" key="9">
    <source>
        <dbReference type="Proteomes" id="UP001230051"/>
    </source>
</evidence>
<proteinExistence type="predicted"/>
<feature type="region of interest" description="Disordered" evidence="5">
    <location>
        <begin position="310"/>
        <end position="334"/>
    </location>
</feature>
<dbReference type="GO" id="GO:0046847">
    <property type="term" value="P:filopodium assembly"/>
    <property type="evidence" value="ECO:0007669"/>
    <property type="project" value="TreeGrafter"/>
</dbReference>
<dbReference type="InterPro" id="IPR007110">
    <property type="entry name" value="Ig-like_dom"/>
</dbReference>
<feature type="domain" description="Ig-like" evidence="7">
    <location>
        <begin position="178"/>
        <end position="255"/>
    </location>
</feature>
<comment type="caution">
    <text evidence="8">The sequence shown here is derived from an EMBL/GenBank/DDBJ whole genome shotgun (WGS) entry which is preliminary data.</text>
</comment>
<keyword evidence="3 6" id="KW-0472">Membrane</keyword>
<dbReference type="GO" id="GO:0030424">
    <property type="term" value="C:axon"/>
    <property type="evidence" value="ECO:0007669"/>
    <property type="project" value="TreeGrafter"/>
</dbReference>
<name>A0AAD8CMB0_ACIOX</name>
<dbReference type="Gene3D" id="2.60.40.10">
    <property type="entry name" value="Immunoglobulins"/>
    <property type="match status" value="2"/>
</dbReference>
<dbReference type="Pfam" id="PF13927">
    <property type="entry name" value="Ig_3"/>
    <property type="match status" value="1"/>
</dbReference>
<dbReference type="EMBL" id="JAGXEW010000041">
    <property type="protein sequence ID" value="KAK1153416.1"/>
    <property type="molecule type" value="Genomic_DNA"/>
</dbReference>
<evidence type="ECO:0000259" key="7">
    <source>
        <dbReference type="PROSITE" id="PS50835"/>
    </source>
</evidence>
<keyword evidence="6" id="KW-1133">Transmembrane helix</keyword>
<feature type="compositionally biased region" description="Basic and acidic residues" evidence="5">
    <location>
        <begin position="323"/>
        <end position="334"/>
    </location>
</feature>
<evidence type="ECO:0000256" key="1">
    <source>
        <dbReference type="ARBA" id="ARBA00004370"/>
    </source>
</evidence>
<dbReference type="InterPro" id="IPR003599">
    <property type="entry name" value="Ig_sub"/>
</dbReference>
<dbReference type="Pfam" id="PF07686">
    <property type="entry name" value="V-set"/>
    <property type="match status" value="1"/>
</dbReference>
<keyword evidence="2" id="KW-0732">Signal</keyword>
<dbReference type="InterPro" id="IPR013106">
    <property type="entry name" value="Ig_V-set"/>
</dbReference>
<dbReference type="SUPFAM" id="SSF48726">
    <property type="entry name" value="Immunoglobulin"/>
    <property type="match status" value="2"/>
</dbReference>
<comment type="subcellular location">
    <subcellularLocation>
        <location evidence="1">Membrane</location>
    </subcellularLocation>
</comment>
<dbReference type="InterPro" id="IPR036179">
    <property type="entry name" value="Ig-like_dom_sf"/>
</dbReference>
<evidence type="ECO:0000256" key="6">
    <source>
        <dbReference type="SAM" id="Phobius"/>
    </source>
</evidence>
<dbReference type="GO" id="GO:0005886">
    <property type="term" value="C:plasma membrane"/>
    <property type="evidence" value="ECO:0007669"/>
    <property type="project" value="TreeGrafter"/>
</dbReference>
<dbReference type="Proteomes" id="UP001230051">
    <property type="component" value="Unassembled WGS sequence"/>
</dbReference>
<dbReference type="InterPro" id="IPR013783">
    <property type="entry name" value="Ig-like_fold"/>
</dbReference>
<keyword evidence="6" id="KW-0812">Transmembrane</keyword>
<dbReference type="PROSITE" id="PS50835">
    <property type="entry name" value="IG_LIKE"/>
    <property type="match status" value="1"/>
</dbReference>
<keyword evidence="4" id="KW-0325">Glycoprotein</keyword>